<dbReference type="InterPro" id="IPR032839">
    <property type="entry name" value="RAB3GAP_N"/>
</dbReference>
<evidence type="ECO:0000313" key="8">
    <source>
        <dbReference type="EMBL" id="CAD7599148.1"/>
    </source>
</evidence>
<feature type="compositionally biased region" description="Basic and acidic residues" evidence="5">
    <location>
        <begin position="857"/>
        <end position="877"/>
    </location>
</feature>
<evidence type="ECO:0000256" key="4">
    <source>
        <dbReference type="ARBA" id="ARBA00022490"/>
    </source>
</evidence>
<organism evidence="8">
    <name type="scientific">Timema genevievae</name>
    <name type="common">Walking stick</name>
    <dbReference type="NCBI Taxonomy" id="629358"/>
    <lineage>
        <taxon>Eukaryota</taxon>
        <taxon>Metazoa</taxon>
        <taxon>Ecdysozoa</taxon>
        <taxon>Arthropoda</taxon>
        <taxon>Hexapoda</taxon>
        <taxon>Insecta</taxon>
        <taxon>Pterygota</taxon>
        <taxon>Neoptera</taxon>
        <taxon>Polyneoptera</taxon>
        <taxon>Phasmatodea</taxon>
        <taxon>Timematodea</taxon>
        <taxon>Timematoidea</taxon>
        <taxon>Timematidae</taxon>
        <taxon>Timema</taxon>
    </lineage>
</organism>
<dbReference type="Pfam" id="PF14655">
    <property type="entry name" value="RAB3GAP2_N"/>
    <property type="match status" value="1"/>
</dbReference>
<name>A0A7R9K3K2_TIMGE</name>
<dbReference type="Pfam" id="PF14656">
    <property type="entry name" value="RAB3GAP2_C"/>
    <property type="match status" value="2"/>
</dbReference>
<dbReference type="InterPro" id="IPR026059">
    <property type="entry name" value="Rab3GAP2"/>
</dbReference>
<reference evidence="8" key="1">
    <citation type="submission" date="2020-11" db="EMBL/GenBank/DDBJ databases">
        <authorList>
            <person name="Tran Van P."/>
        </authorList>
    </citation>
    <scope>NUCLEOTIDE SEQUENCE</scope>
</reference>
<feature type="region of interest" description="Disordered" evidence="5">
    <location>
        <begin position="852"/>
        <end position="881"/>
    </location>
</feature>
<evidence type="ECO:0000256" key="5">
    <source>
        <dbReference type="SAM" id="MobiDB-lite"/>
    </source>
</evidence>
<accession>A0A7R9K3K2</accession>
<sequence length="1368" mass="152338">MSCQIQLFADFVDVDIVKRYLFPSDRNSGVDRVGDAWDWPEEDSSTKQNGKDKWLHECKISLSSTGEVLVLTRKDVMVILTAKWDSQSESEANTKFHISWHGKPCKERGEHITSVLCVPLISQKRSSHCGPDWTCIIVGFSSGRIHFYTETSSLLISEMLHDEPVLNLKCQSYGLPRHSAAPEQLEELYVLYPSAVCVLPGFGLFQTLRACRNQLARVQANCGDMVRAPPLTYKKWGFADQERVSDCEFAGPATANTFDHLLTASICGGFNTWYRSSAPQNSLIVATGSRPFVGFHYALEGEAPLVMTDVAKAVANKLKSTIGQALPGWLLGVTRSSSSDKVKEKVMMEPAEQMGCRFGLCDVLRHGDRIVMAPSRGLSVVSDSLGRVILIDNKKGVAVRMWKGYRDAQCGWLEVQEDVKRHHRTSSGSVTRTSSQHPRTALFLVIFSPKKGLIEIWTTQQGPKVANVHCQQKRQYRLLYTNYGLMGLNNLALEGGNKCPRSCVFIDPSGAIMNISVPFHCALSDKHSQRARDLHLLKKLKTFLREGNSDNELVTEEVRQTVRELRTSEVRLQALETLRSSRHTVPDALKVAADICVDKLALQDVESLDHSGKSLLVVSQQLQKLITFYQFLQRLNQRPPDYATVVPADVDSAQSLSSVLHTSESEANNLLNLVKTIDSVSCKSKCKLESRVVFKEDVKSVFVDFLSCFDLEGSISPATTSVVNDSTFALGELVCQGMLYSECDIEEWRVAAALSTLVPSHLMKLALTFWLNKREGVALISEMMRFSQLIQSICSLAEADEVFIEYNELSPWWRSVRSQLMDSTNPLRALTGAMVCRAVALSVERTKESARSYPVEDVEKNRKEGEEKVPSPDEDTHSSCSEWENVSHDSCQWTLLIGQLEDVAVLDAVLRQKPPVNNEKMTKIKTFWLPYEKLGATLSHILKEGKGSVSELVARWLSYSGVEPQRLVDWSDYEFDKDCSEQQEAPADDENPRQRSLALGVREGTKLRTVVGAEVLEGGEDHAQVLGVCSLAWSTHLGQRFESAARLVQKVGKIPKERLCQQEIGITDLELPGFLHACVTFLDVFMEASLQCELMLLQDFSKTEELWNCPKGSCGPTPLSELALAKPDINYDLLHLHHQLATVLHMIATFNMRFPRPISSLFDNTGQSALFCDLASNPQLPSHILDQKLTDARTQFLFRVIAGATQSIQKVAYSSDDKATGLDTKSAVDWVSKCHSLAGSWHVSCDALRRHQVCELYSCGYDRLAEEIIPAVSDTALVGSQLLMIVGQRVKHAVMSSSNLHQNLAQLSPLLSIWIESLDESSLHSNGCPLPDTAQLLNYVIQFLPESHQDYQLAVHMVDAVHALLDGS</sequence>
<keyword evidence="4" id="KW-0963">Cytoplasm</keyword>
<dbReference type="EMBL" id="OE842249">
    <property type="protein sequence ID" value="CAD7599148.1"/>
    <property type="molecule type" value="Genomic_DNA"/>
</dbReference>
<evidence type="ECO:0000259" key="7">
    <source>
        <dbReference type="Pfam" id="PF14656"/>
    </source>
</evidence>
<evidence type="ECO:0000256" key="1">
    <source>
        <dbReference type="ARBA" id="ARBA00004496"/>
    </source>
</evidence>
<evidence type="ECO:0000256" key="2">
    <source>
        <dbReference type="ARBA" id="ARBA00008153"/>
    </source>
</evidence>
<keyword evidence="3" id="KW-0343">GTPase activation</keyword>
<dbReference type="GO" id="GO:0005737">
    <property type="term" value="C:cytoplasm"/>
    <property type="evidence" value="ECO:0007669"/>
    <property type="project" value="UniProtKB-SubCell"/>
</dbReference>
<evidence type="ECO:0000259" key="6">
    <source>
        <dbReference type="Pfam" id="PF14655"/>
    </source>
</evidence>
<comment type="subcellular location">
    <subcellularLocation>
        <location evidence="1">Cytoplasm</location>
    </subcellularLocation>
</comment>
<gene>
    <name evidence="8" type="ORF">TGEB3V08_LOCUS7266</name>
</gene>
<comment type="similarity">
    <text evidence="2">Belongs to the Rab3-GAP regulatory subunit family.</text>
</comment>
<evidence type="ECO:0000256" key="3">
    <source>
        <dbReference type="ARBA" id="ARBA00022468"/>
    </source>
</evidence>
<proteinExistence type="inferred from homology"/>
<dbReference type="PANTHER" id="PTHR12472">
    <property type="entry name" value="RAB3-GAP REGULATORY DOMAIN"/>
    <property type="match status" value="1"/>
</dbReference>
<dbReference type="InterPro" id="IPR029257">
    <property type="entry name" value="RAB3GAP2_C"/>
</dbReference>
<evidence type="ECO:0008006" key="9">
    <source>
        <dbReference type="Google" id="ProtNLM"/>
    </source>
</evidence>
<protein>
    <recommendedName>
        <fullName evidence="9">Rab3 GTPase-activating protein non-catalytic subunit</fullName>
    </recommendedName>
</protein>
<feature type="domain" description="Rab3-GAP regulatory subunit N-terminal" evidence="6">
    <location>
        <begin position="54"/>
        <end position="474"/>
    </location>
</feature>
<dbReference type="PANTHER" id="PTHR12472:SF0">
    <property type="entry name" value="RAB3 GTPASE-ACTIVATING PROTEIN NON-CATALYTIC SUBUNIT"/>
    <property type="match status" value="1"/>
</dbReference>
<feature type="domain" description="Rab3GAP regulatory subunit C-terminal" evidence="7">
    <location>
        <begin position="1020"/>
        <end position="1345"/>
    </location>
</feature>
<dbReference type="GO" id="GO:0005096">
    <property type="term" value="F:GTPase activator activity"/>
    <property type="evidence" value="ECO:0007669"/>
    <property type="project" value="UniProtKB-KW"/>
</dbReference>
<feature type="domain" description="Rab3GAP regulatory subunit C-terminal" evidence="7">
    <location>
        <begin position="762"/>
        <end position="988"/>
    </location>
</feature>